<dbReference type="PATRIC" id="fig|316.101.peg.1849"/>
<dbReference type="Pfam" id="PF13439">
    <property type="entry name" value="Glyco_transf_4"/>
    <property type="match status" value="1"/>
</dbReference>
<dbReference type="PANTHER" id="PTHR46401:SF2">
    <property type="entry name" value="GLYCOSYLTRANSFERASE WBBK-RELATED"/>
    <property type="match status" value="1"/>
</dbReference>
<evidence type="ECO:0000313" key="5">
    <source>
        <dbReference type="Proteomes" id="UP000032487"/>
    </source>
</evidence>
<dbReference type="SUPFAM" id="SSF53756">
    <property type="entry name" value="UDP-Glycosyltransferase/glycogen phosphorylase"/>
    <property type="match status" value="1"/>
</dbReference>
<dbReference type="OrthoDB" id="9801609at2"/>
<dbReference type="InterPro" id="IPR028098">
    <property type="entry name" value="Glyco_trans_4-like_N"/>
</dbReference>
<feature type="domain" description="Glycosyl transferase family 1" evidence="2">
    <location>
        <begin position="179"/>
        <end position="328"/>
    </location>
</feature>
<dbReference type="GO" id="GO:0009103">
    <property type="term" value="P:lipopolysaccharide biosynthetic process"/>
    <property type="evidence" value="ECO:0007669"/>
    <property type="project" value="TreeGrafter"/>
</dbReference>
<dbReference type="PANTHER" id="PTHR46401">
    <property type="entry name" value="GLYCOSYLTRANSFERASE WBBK-RELATED"/>
    <property type="match status" value="1"/>
</dbReference>
<evidence type="ECO:0000259" key="2">
    <source>
        <dbReference type="Pfam" id="PF00534"/>
    </source>
</evidence>
<dbReference type="AlphaFoldDB" id="A0A0D9AKR0"/>
<protein>
    <submittedName>
        <fullName evidence="4">Glycosyl transferase family 1</fullName>
    </submittedName>
</protein>
<evidence type="ECO:0000256" key="1">
    <source>
        <dbReference type="ARBA" id="ARBA00022679"/>
    </source>
</evidence>
<comment type="caution">
    <text evidence="4">The sequence shown here is derived from an EMBL/GenBank/DDBJ whole genome shotgun (WGS) entry which is preliminary data.</text>
</comment>
<name>A0A0D9AKR0_STUST</name>
<dbReference type="Proteomes" id="UP000032487">
    <property type="component" value="Unassembled WGS sequence"/>
</dbReference>
<dbReference type="GO" id="GO:0016757">
    <property type="term" value="F:glycosyltransferase activity"/>
    <property type="evidence" value="ECO:0007669"/>
    <property type="project" value="InterPro"/>
</dbReference>
<keyword evidence="1 4" id="KW-0808">Transferase</keyword>
<dbReference type="CDD" id="cd03809">
    <property type="entry name" value="GT4_MtfB-like"/>
    <property type="match status" value="1"/>
</dbReference>
<sequence length="372" mass="42116">MIVINARFLTQEIRGVQRFAEQISLQLKTLRDDLVFVAPQDIRLHGSAEQLQVLRIGRHRGHLWEQVDLPLWLVRNGSPPLVSFCNTAPLVYGNQIATHHDITYVRHPESYSRAFRATYRNLTPLLLKRIKALITVSEFSRKEIARFYGYPARHIWVVPNAVDARFQPFCAEQCPRASAPYLLAVSSHSAHKNFARMVAAFLRMEGLEDVELRIIGDSNRVFSGSLHDVVGSRRIRMLGRLTDEELVEAYQGATAFVFPSVYEGFGIPPLEAQACGCPVIAARAASIPEVLGDSALYFDPLKVKDIADCMQRILRDEALRQDLRRRGKANVARYCWNSSARQVSRLIDQAFTNVRDGNKAGLQRLPFSQPKH</sequence>
<gene>
    <name evidence="4" type="ORF">UF78_12430</name>
</gene>
<evidence type="ECO:0000259" key="3">
    <source>
        <dbReference type="Pfam" id="PF13439"/>
    </source>
</evidence>
<dbReference type="Gene3D" id="3.40.50.2000">
    <property type="entry name" value="Glycogen Phosphorylase B"/>
    <property type="match status" value="2"/>
</dbReference>
<accession>A0A0D9AKR0</accession>
<feature type="domain" description="Glycosyltransferase subfamily 4-like N-terminal" evidence="3">
    <location>
        <begin position="14"/>
        <end position="164"/>
    </location>
</feature>
<proteinExistence type="predicted"/>
<dbReference type="InterPro" id="IPR001296">
    <property type="entry name" value="Glyco_trans_1"/>
</dbReference>
<dbReference type="EMBL" id="JYHV01000020">
    <property type="protein sequence ID" value="KJH81635.1"/>
    <property type="molecule type" value="Genomic_DNA"/>
</dbReference>
<organism evidence="4 5">
    <name type="scientific">Stutzerimonas stutzeri</name>
    <name type="common">Pseudomonas stutzeri</name>
    <dbReference type="NCBI Taxonomy" id="316"/>
    <lineage>
        <taxon>Bacteria</taxon>
        <taxon>Pseudomonadati</taxon>
        <taxon>Pseudomonadota</taxon>
        <taxon>Gammaproteobacteria</taxon>
        <taxon>Pseudomonadales</taxon>
        <taxon>Pseudomonadaceae</taxon>
        <taxon>Stutzerimonas</taxon>
    </lineage>
</organism>
<reference evidence="4 5" key="1">
    <citation type="submission" date="2015-02" db="EMBL/GenBank/DDBJ databases">
        <title>Draft genome sequence of Pseudomonas stutzeri NT0128 isolated from wheat (Triticum turgidum) rhizosphere.</title>
        <authorList>
            <person name="Tovi N."/>
            <person name="Frenk S."/>
            <person name="Hadar Y."/>
            <person name="Minz D."/>
        </authorList>
    </citation>
    <scope>NUCLEOTIDE SEQUENCE [LARGE SCALE GENOMIC DNA]</scope>
    <source>
        <strain evidence="4 5">NT0128</strain>
    </source>
</reference>
<evidence type="ECO:0000313" key="4">
    <source>
        <dbReference type="EMBL" id="KJH81635.1"/>
    </source>
</evidence>
<dbReference type="Pfam" id="PF00534">
    <property type="entry name" value="Glycos_transf_1"/>
    <property type="match status" value="1"/>
</dbReference>
<dbReference type="RefSeq" id="WP_045162518.1">
    <property type="nucleotide sequence ID" value="NZ_JYHV01000020.1"/>
</dbReference>